<reference evidence="2" key="1">
    <citation type="journal article" date="2019" name="bioRxiv">
        <title>The Genome of the Zebra Mussel, Dreissena polymorpha: A Resource for Invasive Species Research.</title>
        <authorList>
            <person name="McCartney M.A."/>
            <person name="Auch B."/>
            <person name="Kono T."/>
            <person name="Mallez S."/>
            <person name="Zhang Y."/>
            <person name="Obille A."/>
            <person name="Becker A."/>
            <person name="Abrahante J.E."/>
            <person name="Garbe J."/>
            <person name="Badalamenti J.P."/>
            <person name="Herman A."/>
            <person name="Mangelson H."/>
            <person name="Liachko I."/>
            <person name="Sullivan S."/>
            <person name="Sone E.D."/>
            <person name="Koren S."/>
            <person name="Silverstein K.A.T."/>
            <person name="Beckman K.B."/>
            <person name="Gohl D.M."/>
        </authorList>
    </citation>
    <scope>NUCLEOTIDE SEQUENCE</scope>
    <source>
        <strain evidence="2">Duluth1</strain>
        <tissue evidence="2">Whole animal</tissue>
    </source>
</reference>
<comment type="caution">
    <text evidence="2">The sequence shown here is derived from an EMBL/GenBank/DDBJ whole genome shotgun (WGS) entry which is preliminary data.</text>
</comment>
<sequence>MSSDHAEKSGYRPSILRQSIWEVTPTREITLNRRKLFRQYSEDLINHRGQIGRDNASLSTSRYTSEDLHRLTVPSRFQRDSTPVRTSRSLQREVTQKRQTSVDSAISRIQRKLSEELCHVSSQGGKNLNVNQKQNAGDTYSISHIQRSGELTNKQLGGSYDDVSEELRLKQLPNVGSLPLPIPHSYSREITPALVQHAHSVGQQREATASPRRQKGKKYRVTFEVHTYKFF</sequence>
<dbReference type="Proteomes" id="UP000828390">
    <property type="component" value="Unassembled WGS sequence"/>
</dbReference>
<dbReference type="AlphaFoldDB" id="A0A9D4D6W9"/>
<protein>
    <submittedName>
        <fullName evidence="2">Uncharacterized protein</fullName>
    </submittedName>
</protein>
<keyword evidence="3" id="KW-1185">Reference proteome</keyword>
<feature type="compositionally biased region" description="Polar residues" evidence="1">
    <location>
        <begin position="80"/>
        <end position="89"/>
    </location>
</feature>
<evidence type="ECO:0000256" key="1">
    <source>
        <dbReference type="SAM" id="MobiDB-lite"/>
    </source>
</evidence>
<evidence type="ECO:0000313" key="2">
    <source>
        <dbReference type="EMBL" id="KAH3739235.1"/>
    </source>
</evidence>
<accession>A0A9D4D6W9</accession>
<proteinExistence type="predicted"/>
<reference evidence="2" key="2">
    <citation type="submission" date="2020-11" db="EMBL/GenBank/DDBJ databases">
        <authorList>
            <person name="McCartney M.A."/>
            <person name="Auch B."/>
            <person name="Kono T."/>
            <person name="Mallez S."/>
            <person name="Becker A."/>
            <person name="Gohl D.M."/>
            <person name="Silverstein K.A.T."/>
            <person name="Koren S."/>
            <person name="Bechman K.B."/>
            <person name="Herman A."/>
            <person name="Abrahante J.E."/>
            <person name="Garbe J."/>
        </authorList>
    </citation>
    <scope>NUCLEOTIDE SEQUENCE</scope>
    <source>
        <strain evidence="2">Duluth1</strain>
        <tissue evidence="2">Whole animal</tissue>
    </source>
</reference>
<gene>
    <name evidence="2" type="ORF">DPMN_045884</name>
</gene>
<feature type="region of interest" description="Disordered" evidence="1">
    <location>
        <begin position="75"/>
        <end position="104"/>
    </location>
</feature>
<dbReference type="EMBL" id="JAIWYP010000011">
    <property type="protein sequence ID" value="KAH3739235.1"/>
    <property type="molecule type" value="Genomic_DNA"/>
</dbReference>
<name>A0A9D4D6W9_DREPO</name>
<evidence type="ECO:0000313" key="3">
    <source>
        <dbReference type="Proteomes" id="UP000828390"/>
    </source>
</evidence>
<organism evidence="2 3">
    <name type="scientific">Dreissena polymorpha</name>
    <name type="common">Zebra mussel</name>
    <name type="synonym">Mytilus polymorpha</name>
    <dbReference type="NCBI Taxonomy" id="45954"/>
    <lineage>
        <taxon>Eukaryota</taxon>
        <taxon>Metazoa</taxon>
        <taxon>Spiralia</taxon>
        <taxon>Lophotrochozoa</taxon>
        <taxon>Mollusca</taxon>
        <taxon>Bivalvia</taxon>
        <taxon>Autobranchia</taxon>
        <taxon>Heteroconchia</taxon>
        <taxon>Euheterodonta</taxon>
        <taxon>Imparidentia</taxon>
        <taxon>Neoheterodontei</taxon>
        <taxon>Myida</taxon>
        <taxon>Dreissenoidea</taxon>
        <taxon>Dreissenidae</taxon>
        <taxon>Dreissena</taxon>
    </lineage>
</organism>